<dbReference type="EMBL" id="JAADJT010000009">
    <property type="protein sequence ID" value="NGZ86518.1"/>
    <property type="molecule type" value="Genomic_DNA"/>
</dbReference>
<dbReference type="PANTHER" id="PTHR38785">
    <property type="entry name" value="HOMOLOG OF VIRK"/>
    <property type="match status" value="1"/>
</dbReference>
<dbReference type="InterPro" id="IPR007488">
    <property type="entry name" value="DUF535"/>
</dbReference>
<dbReference type="Pfam" id="PF04393">
    <property type="entry name" value="DUF535"/>
    <property type="match status" value="1"/>
</dbReference>
<protein>
    <submittedName>
        <fullName evidence="1">DUF535 domain-containing protein</fullName>
    </submittedName>
</protein>
<reference evidence="2" key="2">
    <citation type="submission" date="2023-07" db="EMBL/GenBank/DDBJ databases">
        <title>Duganella aceri sp. nov., isolated from tree sap.</title>
        <authorList>
            <person name="Kim I.S."/>
        </authorList>
    </citation>
    <scope>NUCLEOTIDE SEQUENCE [LARGE SCALE GENOMIC DNA]</scope>
    <source>
        <strain evidence="2">SAP-35</strain>
    </source>
</reference>
<organism evidence="1 2">
    <name type="scientific">Duganella aceris</name>
    <dbReference type="NCBI Taxonomy" id="2703883"/>
    <lineage>
        <taxon>Bacteria</taxon>
        <taxon>Pseudomonadati</taxon>
        <taxon>Pseudomonadota</taxon>
        <taxon>Betaproteobacteria</taxon>
        <taxon>Burkholderiales</taxon>
        <taxon>Oxalobacteraceae</taxon>
        <taxon>Telluria group</taxon>
        <taxon>Duganella</taxon>
    </lineage>
</organism>
<name>A0ABX0FPV2_9BURK</name>
<gene>
    <name evidence="1" type="ORF">GW587_19930</name>
</gene>
<proteinExistence type="predicted"/>
<keyword evidence="2" id="KW-1185">Reference proteome</keyword>
<accession>A0ABX0FPV2</accession>
<dbReference type="Proteomes" id="UP000666369">
    <property type="component" value="Unassembled WGS sequence"/>
</dbReference>
<sequence length="322" mass="35234">MSQLITIRSGAAGFAGLKRVRETLKLTLRSRLHGRATDSWLQLLNSHPLFADLAKASPRLIYKIYRPYLSNTMSCAQRVQLLREHYRHVFSLGLGPLTVRAARGPVPLGAIDGKNGLCYQLQLRAIEPMEREGELVLQLLQGGELVYSCAFSFFGGEQGMVLGVGCMQGPRGERGLQLIKDATRELHGLRPKNLMIKLLSRIAHDHGCVQLRLVGNANRAVCGATRQGKVHADYDALWQEMDAQPRADGDYQLACGPIAAPDLEVIASKKRSEARKRHETLSAVSDAIAAALHAPHFAAVPGLAEQPYQDVQESAGEQYALG</sequence>
<comment type="caution">
    <text evidence="1">The sequence shown here is derived from an EMBL/GenBank/DDBJ whole genome shotgun (WGS) entry which is preliminary data.</text>
</comment>
<dbReference type="RefSeq" id="WP_166106361.1">
    <property type="nucleotide sequence ID" value="NZ_JAADJT010000009.1"/>
</dbReference>
<reference evidence="1 2" key="1">
    <citation type="submission" date="2020-01" db="EMBL/GenBank/DDBJ databases">
        <authorList>
            <person name="Lee S.D."/>
        </authorList>
    </citation>
    <scope>NUCLEOTIDE SEQUENCE [LARGE SCALE GENOMIC DNA]</scope>
    <source>
        <strain evidence="1 2">SAP-35</strain>
    </source>
</reference>
<evidence type="ECO:0000313" key="1">
    <source>
        <dbReference type="EMBL" id="NGZ86518.1"/>
    </source>
</evidence>
<dbReference type="PANTHER" id="PTHR38785:SF1">
    <property type="entry name" value="HOMOLOG OF VIRK"/>
    <property type="match status" value="1"/>
</dbReference>
<evidence type="ECO:0000313" key="2">
    <source>
        <dbReference type="Proteomes" id="UP000666369"/>
    </source>
</evidence>